<evidence type="ECO:0000313" key="2">
    <source>
        <dbReference type="Proteomes" id="UP000694257"/>
    </source>
</evidence>
<reference evidence="1 2" key="1">
    <citation type="submission" date="2021-07" db="EMBL/GenBank/DDBJ databases">
        <title>Whole Genome Sequence of Nocardia Iowensis.</title>
        <authorList>
            <person name="Lamm A."/>
            <person name="Collins-Fairclough A.M."/>
            <person name="Bunk B."/>
            <person name="Sproer C."/>
        </authorList>
    </citation>
    <scope>NUCLEOTIDE SEQUENCE [LARGE SCALE GENOMIC DNA]</scope>
    <source>
        <strain evidence="1 2">NRRL 5646</strain>
    </source>
</reference>
<gene>
    <name evidence="1" type="ORF">KV110_15415</name>
</gene>
<name>A0ABX8RYE9_NOCIO</name>
<dbReference type="Proteomes" id="UP000694257">
    <property type="component" value="Chromosome"/>
</dbReference>
<dbReference type="RefSeq" id="WP_218476814.1">
    <property type="nucleotide sequence ID" value="NZ_CP078145.1"/>
</dbReference>
<evidence type="ECO:0000313" key="1">
    <source>
        <dbReference type="EMBL" id="QXN94316.1"/>
    </source>
</evidence>
<proteinExistence type="predicted"/>
<keyword evidence="2" id="KW-1185">Reference proteome</keyword>
<dbReference type="EMBL" id="CP078145">
    <property type="protein sequence ID" value="QXN94316.1"/>
    <property type="molecule type" value="Genomic_DNA"/>
</dbReference>
<sequence length="308" mass="34051">MMIDRSESVVVFALGPNPDDGFTRTVRTQDDFAVQQAWRELVADHDLRPEQVTELFTEWQPSTADALFIEQTFGEIELSHMFERPAPDGWDIAFAEASAALEAEIRRREAEAEATTRRIDESTKDGVVLPVLRSTSLPGSDIVQDAMQYLPLGDHIYVTLARMAKTPHGTIGMTPLLNHDFTDDDDVSEQFSTAIMALAGGLTLEGWATADGPIARVARQDSFQGGSAILLPGFHEWVADNTGWQDLIVAIHCPDELFVTPADSAMAEKMRRDVHNAQPRCAELRPALFRITGNGLDNIEFVLESNLT</sequence>
<organism evidence="1 2">
    <name type="scientific">Nocardia iowensis</name>
    <dbReference type="NCBI Taxonomy" id="204891"/>
    <lineage>
        <taxon>Bacteria</taxon>
        <taxon>Bacillati</taxon>
        <taxon>Actinomycetota</taxon>
        <taxon>Actinomycetes</taxon>
        <taxon>Mycobacteriales</taxon>
        <taxon>Nocardiaceae</taxon>
        <taxon>Nocardia</taxon>
    </lineage>
</organism>
<accession>A0ABX8RYE9</accession>
<protein>
    <submittedName>
        <fullName evidence="1">Uncharacterized protein</fullName>
    </submittedName>
</protein>